<organism evidence="1 2">
    <name type="scientific">Ditylenchus destructor</name>
    <dbReference type="NCBI Taxonomy" id="166010"/>
    <lineage>
        <taxon>Eukaryota</taxon>
        <taxon>Metazoa</taxon>
        <taxon>Ecdysozoa</taxon>
        <taxon>Nematoda</taxon>
        <taxon>Chromadorea</taxon>
        <taxon>Rhabditida</taxon>
        <taxon>Tylenchina</taxon>
        <taxon>Tylenchomorpha</taxon>
        <taxon>Sphaerularioidea</taxon>
        <taxon>Anguinidae</taxon>
        <taxon>Anguininae</taxon>
        <taxon>Ditylenchus</taxon>
    </lineage>
</organism>
<reference evidence="1" key="1">
    <citation type="submission" date="2022-01" db="EMBL/GenBank/DDBJ databases">
        <title>Genome Sequence Resource for Two Populations of Ditylenchus destructor, the Migratory Endoparasitic Phytonematode.</title>
        <authorList>
            <person name="Zhang H."/>
            <person name="Lin R."/>
            <person name="Xie B."/>
        </authorList>
    </citation>
    <scope>NUCLEOTIDE SEQUENCE</scope>
    <source>
        <strain evidence="1">BazhouSP</strain>
    </source>
</reference>
<dbReference type="EMBL" id="JAKKPZ010000681">
    <property type="protein sequence ID" value="KAI1693063.1"/>
    <property type="molecule type" value="Genomic_DNA"/>
</dbReference>
<name>A0AAD4QW08_9BILA</name>
<comment type="caution">
    <text evidence="1">The sequence shown here is derived from an EMBL/GenBank/DDBJ whole genome shotgun (WGS) entry which is preliminary data.</text>
</comment>
<keyword evidence="2" id="KW-1185">Reference proteome</keyword>
<gene>
    <name evidence="1" type="ORF">DdX_20867</name>
</gene>
<evidence type="ECO:0000313" key="2">
    <source>
        <dbReference type="Proteomes" id="UP001201812"/>
    </source>
</evidence>
<accession>A0AAD4QW08</accession>
<protein>
    <submittedName>
        <fullName evidence="1">Uncharacterized protein</fullName>
    </submittedName>
</protein>
<dbReference type="Proteomes" id="UP001201812">
    <property type="component" value="Unassembled WGS sequence"/>
</dbReference>
<dbReference type="AlphaFoldDB" id="A0AAD4QW08"/>
<evidence type="ECO:0000313" key="1">
    <source>
        <dbReference type="EMBL" id="KAI1693063.1"/>
    </source>
</evidence>
<sequence>MYDKWLSDNSRSSNADISIKAFITYCRSSDPALFVNLSSNANIECDALIDAFENGTILDETAAINDTGACSAVTVTDTGEKKKRGFYAARNSSDFRCRLRLFISLYLTSNYYLSPPAQTVYIFIAVSCSPPLLRIKNEELC</sequence>
<proteinExistence type="predicted"/>